<dbReference type="AlphaFoldDB" id="A0A3Q1H4S0"/>
<keyword evidence="1" id="KW-0732">Signal</keyword>
<evidence type="ECO:0000256" key="1">
    <source>
        <dbReference type="SAM" id="SignalP"/>
    </source>
</evidence>
<feature type="signal peptide" evidence="1">
    <location>
        <begin position="1"/>
        <end position="28"/>
    </location>
</feature>
<feature type="chain" id="PRO_5043534396" description="Neuromedin-K" evidence="1">
    <location>
        <begin position="29"/>
        <end position="100"/>
    </location>
</feature>
<evidence type="ECO:0000313" key="3">
    <source>
        <dbReference type="Proteomes" id="UP000265040"/>
    </source>
</evidence>
<name>A0A3Q1H4S0_ANATE</name>
<reference evidence="2" key="3">
    <citation type="submission" date="2025-09" db="UniProtKB">
        <authorList>
            <consortium name="Ensembl"/>
        </authorList>
    </citation>
    <scope>IDENTIFICATION</scope>
</reference>
<accession>A0A3Q1H4S0</accession>
<reference evidence="2" key="1">
    <citation type="submission" date="2021-04" db="EMBL/GenBank/DDBJ databases">
        <authorList>
            <consortium name="Wellcome Sanger Institute Data Sharing"/>
        </authorList>
    </citation>
    <scope>NUCLEOTIDE SEQUENCE [LARGE SCALE GENOMIC DNA]</scope>
</reference>
<dbReference type="Proteomes" id="UP000265040">
    <property type="component" value="Chromosome 5"/>
</dbReference>
<proteinExistence type="predicted"/>
<protein>
    <recommendedName>
        <fullName evidence="4">Neuromedin-K</fullName>
    </recommendedName>
</protein>
<sequence length="100" mass="11072">MEKTPNIGSLASLVALAILILFPVRSWCKEDIYKSLTVVKPQCCVGEAAELKRFGDVDYNSFVSLMGRRSAVQPNSDFTVLSYAGRVDLIFADLLGRRTQ</sequence>
<keyword evidence="3" id="KW-1185">Reference proteome</keyword>
<organism evidence="2 3">
    <name type="scientific">Anabas testudineus</name>
    <name type="common">Climbing perch</name>
    <name type="synonym">Anthias testudineus</name>
    <dbReference type="NCBI Taxonomy" id="64144"/>
    <lineage>
        <taxon>Eukaryota</taxon>
        <taxon>Metazoa</taxon>
        <taxon>Chordata</taxon>
        <taxon>Craniata</taxon>
        <taxon>Vertebrata</taxon>
        <taxon>Euteleostomi</taxon>
        <taxon>Actinopterygii</taxon>
        <taxon>Neopterygii</taxon>
        <taxon>Teleostei</taxon>
        <taxon>Neoteleostei</taxon>
        <taxon>Acanthomorphata</taxon>
        <taxon>Anabantaria</taxon>
        <taxon>Anabantiformes</taxon>
        <taxon>Anabantoidei</taxon>
        <taxon>Anabantidae</taxon>
        <taxon>Anabas</taxon>
    </lineage>
</organism>
<reference evidence="2" key="2">
    <citation type="submission" date="2025-08" db="UniProtKB">
        <authorList>
            <consortium name="Ensembl"/>
        </authorList>
    </citation>
    <scope>IDENTIFICATION</scope>
</reference>
<dbReference type="Ensembl" id="ENSATET00000002324.3">
    <property type="protein sequence ID" value="ENSATEP00000002300.3"/>
    <property type="gene ID" value="ENSATEG00000001634.3"/>
</dbReference>
<dbReference type="STRING" id="64144.ENSATEP00000002300"/>
<evidence type="ECO:0000313" key="2">
    <source>
        <dbReference type="Ensembl" id="ENSATEP00000002300.3"/>
    </source>
</evidence>
<dbReference type="InParanoid" id="A0A3Q1H4S0"/>
<dbReference type="GeneTree" id="ENSGT00940000177443"/>
<evidence type="ECO:0008006" key="4">
    <source>
        <dbReference type="Google" id="ProtNLM"/>
    </source>
</evidence>